<sequence>MKSFPWAWRTLNPSLWFKTRIFLNFLIGLPSSIITISENVTEGRPKGIVVVVVFLGILLH</sequence>
<protein>
    <submittedName>
        <fullName evidence="1">Uncharacterized protein</fullName>
    </submittedName>
</protein>
<dbReference type="EMBL" id="CAJEWN010000080">
    <property type="protein sequence ID" value="CAD2160574.1"/>
    <property type="molecule type" value="Genomic_DNA"/>
</dbReference>
<proteinExistence type="predicted"/>
<evidence type="ECO:0000313" key="1">
    <source>
        <dbReference type="EMBL" id="CAD2160574.1"/>
    </source>
</evidence>
<gene>
    <name evidence="1" type="ORF">MENT_LOCUS14337</name>
</gene>
<dbReference type="Proteomes" id="UP000580250">
    <property type="component" value="Unassembled WGS sequence"/>
</dbReference>
<reference evidence="1 2" key="1">
    <citation type="submission" date="2020-08" db="EMBL/GenBank/DDBJ databases">
        <authorList>
            <person name="Koutsovoulos G."/>
            <person name="Danchin GJ E."/>
        </authorList>
    </citation>
    <scope>NUCLEOTIDE SEQUENCE [LARGE SCALE GENOMIC DNA]</scope>
</reference>
<accession>A0A6V7ULD2</accession>
<comment type="caution">
    <text evidence="1">The sequence shown here is derived from an EMBL/GenBank/DDBJ whole genome shotgun (WGS) entry which is preliminary data.</text>
</comment>
<evidence type="ECO:0000313" key="2">
    <source>
        <dbReference type="Proteomes" id="UP000580250"/>
    </source>
</evidence>
<organism evidence="1 2">
    <name type="scientific">Meloidogyne enterolobii</name>
    <name type="common">Root-knot nematode worm</name>
    <name type="synonym">Meloidogyne mayaguensis</name>
    <dbReference type="NCBI Taxonomy" id="390850"/>
    <lineage>
        <taxon>Eukaryota</taxon>
        <taxon>Metazoa</taxon>
        <taxon>Ecdysozoa</taxon>
        <taxon>Nematoda</taxon>
        <taxon>Chromadorea</taxon>
        <taxon>Rhabditida</taxon>
        <taxon>Tylenchina</taxon>
        <taxon>Tylenchomorpha</taxon>
        <taxon>Tylenchoidea</taxon>
        <taxon>Meloidogynidae</taxon>
        <taxon>Meloidogyninae</taxon>
        <taxon>Meloidogyne</taxon>
    </lineage>
</organism>
<name>A0A6V7ULD2_MELEN</name>
<dbReference type="AlphaFoldDB" id="A0A6V7ULD2"/>